<dbReference type="AlphaFoldDB" id="A0A5C6MSL6"/>
<evidence type="ECO:0000256" key="1">
    <source>
        <dbReference type="SAM" id="MobiDB-lite"/>
    </source>
</evidence>
<feature type="region of interest" description="Disordered" evidence="1">
    <location>
        <begin position="38"/>
        <end position="94"/>
    </location>
</feature>
<dbReference type="Proteomes" id="UP000324091">
    <property type="component" value="Chromosome 7"/>
</dbReference>
<evidence type="ECO:0000313" key="2">
    <source>
        <dbReference type="EMBL" id="TWW57943.1"/>
    </source>
</evidence>
<dbReference type="PANTHER" id="PTHR47440">
    <property type="entry name" value="RIKEN CDNA A430078G23 GENE"/>
    <property type="match status" value="1"/>
</dbReference>
<sequence>MHWFAAHVAKQGSSRADARDSGSVTWYEFLSNENEDEVDRTEKVEKGTKVRRTLSSLRNRMTGSFNKDKGKNREKARQRGREGGGGGRNRNSHRLVPGSFSSCATCSLCSKTLQQKHGLQCTSEVALGCFTSAQGTAPGGLRDSPPPVSGSRGFLLKAAHLTAIIPRHLLRSYERQRSKTSECPFNSDPALRGFDREAACGMRRFCAREFPVRPDHGEYRSVLTSPDPLVCLPFGRTELHSERGRLRRTPGVAGTVRRLPERWSRRGSGGSLPLFGSTDFQGILTAS</sequence>
<comment type="caution">
    <text evidence="2">The sequence shown here is derived from an EMBL/GenBank/DDBJ whole genome shotgun (WGS) entry which is preliminary data.</text>
</comment>
<name>A0A5C6MSL6_9TELE</name>
<dbReference type="InterPro" id="IPR053089">
    <property type="entry name" value="Rho_GEF18"/>
</dbReference>
<dbReference type="EMBL" id="RHFK02000020">
    <property type="protein sequence ID" value="TWW57943.1"/>
    <property type="molecule type" value="Genomic_DNA"/>
</dbReference>
<reference evidence="2 3" key="1">
    <citation type="submission" date="2019-04" db="EMBL/GenBank/DDBJ databases">
        <title>Chromosome genome assembly for Takifugu flavidus.</title>
        <authorList>
            <person name="Xiao S."/>
        </authorList>
    </citation>
    <scope>NUCLEOTIDE SEQUENCE [LARGE SCALE GENOMIC DNA]</scope>
    <source>
        <strain evidence="2">HTHZ2018</strain>
        <tissue evidence="2">Muscle</tissue>
    </source>
</reference>
<accession>A0A5C6MSL6</accession>
<dbReference type="SUPFAM" id="SSF57889">
    <property type="entry name" value="Cysteine-rich domain"/>
    <property type="match status" value="1"/>
</dbReference>
<feature type="compositionally biased region" description="Polar residues" evidence="1">
    <location>
        <begin position="53"/>
        <end position="65"/>
    </location>
</feature>
<keyword evidence="3" id="KW-1185">Reference proteome</keyword>
<proteinExistence type="predicted"/>
<protein>
    <submittedName>
        <fullName evidence="2">Uncharacterized protein</fullName>
    </submittedName>
</protein>
<dbReference type="InterPro" id="IPR046349">
    <property type="entry name" value="C1-like_sf"/>
</dbReference>
<evidence type="ECO:0000313" key="3">
    <source>
        <dbReference type="Proteomes" id="UP000324091"/>
    </source>
</evidence>
<organism evidence="2 3">
    <name type="scientific">Takifugu flavidus</name>
    <name type="common">sansaifugu</name>
    <dbReference type="NCBI Taxonomy" id="433684"/>
    <lineage>
        <taxon>Eukaryota</taxon>
        <taxon>Metazoa</taxon>
        <taxon>Chordata</taxon>
        <taxon>Craniata</taxon>
        <taxon>Vertebrata</taxon>
        <taxon>Euteleostomi</taxon>
        <taxon>Actinopterygii</taxon>
        <taxon>Neopterygii</taxon>
        <taxon>Teleostei</taxon>
        <taxon>Neoteleostei</taxon>
        <taxon>Acanthomorphata</taxon>
        <taxon>Eupercaria</taxon>
        <taxon>Tetraodontiformes</taxon>
        <taxon>Tetradontoidea</taxon>
        <taxon>Tetraodontidae</taxon>
        <taxon>Takifugu</taxon>
    </lineage>
</organism>
<gene>
    <name evidence="2" type="ORF">D4764_07G0006620</name>
</gene>
<feature type="compositionally biased region" description="Basic and acidic residues" evidence="1">
    <location>
        <begin position="66"/>
        <end position="82"/>
    </location>
</feature>
<dbReference type="PANTHER" id="PTHR47440:SF1">
    <property type="entry name" value="RHO_RAC GUANINE NUCLEOTIDE EXCHANGE FACTOR 18"/>
    <property type="match status" value="1"/>
</dbReference>